<organism evidence="1">
    <name type="scientific">Bifidobacterium longum subsp. infantis CCUG 52486</name>
    <dbReference type="NCBI Taxonomy" id="537937"/>
    <lineage>
        <taxon>Bacteria</taxon>
        <taxon>Bacillati</taxon>
        <taxon>Actinomycetota</taxon>
        <taxon>Actinomycetes</taxon>
        <taxon>Bifidobacteriales</taxon>
        <taxon>Bifidobacteriaceae</taxon>
        <taxon>Bifidobacterium</taxon>
    </lineage>
</organism>
<sequence>MKRVKLHYSAFQAYRRNEGARAALSEAQKIAARANSMAAPTHAGQPSYTAEGPRANEKGATVLVHTDNLAARIDNAVRDTLAKALGGG</sequence>
<dbReference type="HOGENOM" id="CLU_2462884_0_0_11"/>
<dbReference type="RefSeq" id="WP_007051847.1">
    <property type="nucleotide sequence ID" value="NZ_DS990239.1"/>
</dbReference>
<protein>
    <submittedName>
        <fullName evidence="1">Uncharacterized protein</fullName>
    </submittedName>
</protein>
<reference evidence="1" key="1">
    <citation type="submission" date="2008-08" db="EMBL/GenBank/DDBJ databases">
        <title>Annotation of Bifidobacterium longum subsp. infantis CCUG 52486.</title>
        <authorList>
            <consortium name="The Broad Institute Genome Sequencing Platform"/>
            <person name="Gougoulias C."/>
            <person name="Tuohy K.M."/>
            <person name="Gibson G.R."/>
            <person name="Ward D."/>
            <person name="Mehta T."/>
            <person name="Young S."/>
            <person name="Jaffe D."/>
            <person name="Gnerre S."/>
            <person name="Berlin A."/>
            <person name="Heiman D."/>
            <person name="Hepburn T."/>
            <person name="Shea T."/>
            <person name="Sykes S."/>
            <person name="Alvarado L."/>
            <person name="Kodira C."/>
            <person name="Borodovsky M."/>
            <person name="Lander E."/>
            <person name="Galagan J."/>
            <person name="Nusbaum C."/>
            <person name="Birren B."/>
        </authorList>
    </citation>
    <scope>NUCLEOTIDE SEQUENCE [LARGE SCALE GENOMIC DNA]</scope>
    <source>
        <strain evidence="1">CCUG 52486</strain>
    </source>
</reference>
<accession>C5E9U3</accession>
<name>C5E9U3_BIFLI</name>
<dbReference type="EMBL" id="DS990239">
    <property type="protein sequence ID" value="EEQ54787.1"/>
    <property type="molecule type" value="Genomic_DNA"/>
</dbReference>
<dbReference type="Proteomes" id="UP000005084">
    <property type="component" value="Unassembled WGS sequence"/>
</dbReference>
<evidence type="ECO:0000313" key="1">
    <source>
        <dbReference type="EMBL" id="EEQ54787.1"/>
    </source>
</evidence>
<dbReference type="AlphaFoldDB" id="C5E9U3"/>
<gene>
    <name evidence="1" type="ORF">BLIG_00738</name>
</gene>
<proteinExistence type="predicted"/>